<proteinExistence type="predicted"/>
<accession>A0AAW6BTQ6</accession>
<dbReference type="RefSeq" id="WP_271868229.1">
    <property type="nucleotide sequence ID" value="NZ_JAQMFO010000099.1"/>
</dbReference>
<dbReference type="Proteomes" id="UP001212996">
    <property type="component" value="Unassembled WGS sequence"/>
</dbReference>
<organism evidence="1 2">
    <name type="scientific">Photorhabdus bodei</name>
    <dbReference type="NCBI Taxonomy" id="2029681"/>
    <lineage>
        <taxon>Bacteria</taxon>
        <taxon>Pseudomonadati</taxon>
        <taxon>Pseudomonadota</taxon>
        <taxon>Gammaproteobacteria</taxon>
        <taxon>Enterobacterales</taxon>
        <taxon>Morganellaceae</taxon>
        <taxon>Photorhabdus</taxon>
    </lineage>
</organism>
<gene>
    <name evidence="1" type="ORF">PH362_25795</name>
</gene>
<protein>
    <submittedName>
        <fullName evidence="1">Uncharacterized protein</fullName>
    </submittedName>
</protein>
<sequence length="146" mass="16700">MLKLQEIIALLGCSKLDRRFVLLAQEINEMPDISPDILGERIYYSFYSSGILLLLENNILDQITFFIEPSEGFTGYIGELPEGIELKGKESEFIEIMGTPTSSGGGKPDILLGYINRWIKYVRDNYILHVEFNKKKFISKLSLMLK</sequence>
<name>A0AAW6BTQ6_9GAMM</name>
<reference evidence="1" key="1">
    <citation type="submission" date="2023-01" db="EMBL/GenBank/DDBJ databases">
        <title>Genome sequencing of Photorhabdus bodei 09-20.</title>
        <authorList>
            <person name="Kalindamar S."/>
            <person name="Kumru S."/>
        </authorList>
    </citation>
    <scope>NUCLEOTIDE SEQUENCE</scope>
    <source>
        <strain evidence="1">09-20</strain>
    </source>
</reference>
<dbReference type="AlphaFoldDB" id="A0AAW6BTQ6"/>
<evidence type="ECO:0000313" key="1">
    <source>
        <dbReference type="EMBL" id="MDB6375195.1"/>
    </source>
</evidence>
<dbReference type="EMBL" id="JAQMFO010000099">
    <property type="protein sequence ID" value="MDB6375195.1"/>
    <property type="molecule type" value="Genomic_DNA"/>
</dbReference>
<evidence type="ECO:0000313" key="2">
    <source>
        <dbReference type="Proteomes" id="UP001212996"/>
    </source>
</evidence>
<comment type="caution">
    <text evidence="1">The sequence shown here is derived from an EMBL/GenBank/DDBJ whole genome shotgun (WGS) entry which is preliminary data.</text>
</comment>